<dbReference type="PANTHER" id="PTHR30026:SF20">
    <property type="entry name" value="OUTER MEMBRANE PROTEIN TOLC"/>
    <property type="match status" value="1"/>
</dbReference>
<dbReference type="Pfam" id="PF02321">
    <property type="entry name" value="OEP"/>
    <property type="match status" value="1"/>
</dbReference>
<evidence type="ECO:0000256" key="7">
    <source>
        <dbReference type="ARBA" id="ARBA00023237"/>
    </source>
</evidence>
<gene>
    <name evidence="10" type="ORF">SAMN06265373_102292</name>
</gene>
<sequence>MSRRTLKTSLPLLLGATLLSGCMANMSEHLPDMSKPMGLLKGKPQSAEAAAEVSKRTSFEQDADKDAQSEILNTLLARRSVVPAESTLGHVADVALTSSRRSAEAQLQTAKLRAQAENKNWLPTLSPEISLNTLSDVIAGLVFEQVLFDHGRKKAEREYAAADVEVAAVTLSEDLNERSYTALALYIKGLRGQEKAQVGARGLKQMRHFERVVQGRVDGGVSNKGDLRMVRSKIQTLETKSETASESAGTALAELKAMTGTAFALQPVSSVSAQSYPAVEPLDVLRARAEAERSVAQATVERAAQLPGLKASARTTNKGNSAGLNISNDVGLGLGTGARLKAIEASKDIAARQVDEAREDGARARQRLEKNIQSLERQEREANQLAREGRDTYKLFEAQFRAGQRSVLEVVDVYEQSVLRSLDGVDAKYDKLLAQLELARDLGLLADGDAI</sequence>
<feature type="coiled-coil region" evidence="8">
    <location>
        <begin position="340"/>
        <end position="392"/>
    </location>
</feature>
<evidence type="ECO:0000256" key="9">
    <source>
        <dbReference type="SAM" id="SignalP"/>
    </source>
</evidence>
<dbReference type="PROSITE" id="PS51257">
    <property type="entry name" value="PROKAR_LIPOPROTEIN"/>
    <property type="match status" value="1"/>
</dbReference>
<dbReference type="RefSeq" id="WP_283425045.1">
    <property type="nucleotide sequence ID" value="NZ_FXTY01000002.1"/>
</dbReference>
<keyword evidence="7" id="KW-0998">Cell outer membrane</keyword>
<evidence type="ECO:0000256" key="1">
    <source>
        <dbReference type="ARBA" id="ARBA00004442"/>
    </source>
</evidence>
<evidence type="ECO:0000256" key="5">
    <source>
        <dbReference type="ARBA" id="ARBA00022692"/>
    </source>
</evidence>
<dbReference type="PANTHER" id="PTHR30026">
    <property type="entry name" value="OUTER MEMBRANE PROTEIN TOLC"/>
    <property type="match status" value="1"/>
</dbReference>
<keyword evidence="8" id="KW-0175">Coiled coil</keyword>
<feature type="chain" id="PRO_5047114252" evidence="9">
    <location>
        <begin position="25"/>
        <end position="451"/>
    </location>
</feature>
<dbReference type="EMBL" id="FXTY01000002">
    <property type="protein sequence ID" value="SMP11662.1"/>
    <property type="molecule type" value="Genomic_DNA"/>
</dbReference>
<evidence type="ECO:0000256" key="2">
    <source>
        <dbReference type="ARBA" id="ARBA00007613"/>
    </source>
</evidence>
<dbReference type="SUPFAM" id="SSF56954">
    <property type="entry name" value="Outer membrane efflux proteins (OEP)"/>
    <property type="match status" value="1"/>
</dbReference>
<organism evidence="10 11">
    <name type="scientific">Shimia sagamensis</name>
    <dbReference type="NCBI Taxonomy" id="1566352"/>
    <lineage>
        <taxon>Bacteria</taxon>
        <taxon>Pseudomonadati</taxon>
        <taxon>Pseudomonadota</taxon>
        <taxon>Alphaproteobacteria</taxon>
        <taxon>Rhodobacterales</taxon>
        <taxon>Roseobacteraceae</taxon>
    </lineage>
</organism>
<protein>
    <submittedName>
        <fullName evidence="10">Outer membrane protein, adhesin transport system</fullName>
    </submittedName>
</protein>
<evidence type="ECO:0000313" key="10">
    <source>
        <dbReference type="EMBL" id="SMP11662.1"/>
    </source>
</evidence>
<dbReference type="InterPro" id="IPR003423">
    <property type="entry name" value="OMP_efflux"/>
</dbReference>
<comment type="caution">
    <text evidence="10">The sequence shown here is derived from an EMBL/GenBank/DDBJ whole genome shotgun (WGS) entry which is preliminary data.</text>
</comment>
<evidence type="ECO:0000313" key="11">
    <source>
        <dbReference type="Proteomes" id="UP001157961"/>
    </source>
</evidence>
<evidence type="ECO:0000256" key="4">
    <source>
        <dbReference type="ARBA" id="ARBA00022452"/>
    </source>
</evidence>
<evidence type="ECO:0000256" key="3">
    <source>
        <dbReference type="ARBA" id="ARBA00022448"/>
    </source>
</evidence>
<keyword evidence="9" id="KW-0732">Signal</keyword>
<dbReference type="Proteomes" id="UP001157961">
    <property type="component" value="Unassembled WGS sequence"/>
</dbReference>
<comment type="similarity">
    <text evidence="2">Belongs to the outer membrane factor (OMF) (TC 1.B.17) family.</text>
</comment>
<evidence type="ECO:0000256" key="6">
    <source>
        <dbReference type="ARBA" id="ARBA00023136"/>
    </source>
</evidence>
<name>A0ABY1NK99_9RHOB</name>
<keyword evidence="11" id="KW-1185">Reference proteome</keyword>
<keyword evidence="5" id="KW-0812">Transmembrane</keyword>
<keyword evidence="4" id="KW-1134">Transmembrane beta strand</keyword>
<feature type="signal peptide" evidence="9">
    <location>
        <begin position="1"/>
        <end position="24"/>
    </location>
</feature>
<keyword evidence="6" id="KW-0472">Membrane</keyword>
<dbReference type="InterPro" id="IPR051906">
    <property type="entry name" value="TolC-like"/>
</dbReference>
<evidence type="ECO:0000256" key="8">
    <source>
        <dbReference type="SAM" id="Coils"/>
    </source>
</evidence>
<accession>A0ABY1NK99</accession>
<reference evidence="10 11" key="1">
    <citation type="submission" date="2017-05" db="EMBL/GenBank/DDBJ databases">
        <authorList>
            <person name="Varghese N."/>
            <person name="Submissions S."/>
        </authorList>
    </citation>
    <scope>NUCLEOTIDE SEQUENCE [LARGE SCALE GENOMIC DNA]</scope>
    <source>
        <strain evidence="10 11">DSM 29734</strain>
    </source>
</reference>
<dbReference type="Gene3D" id="1.20.1600.10">
    <property type="entry name" value="Outer membrane efflux proteins (OEP)"/>
    <property type="match status" value="1"/>
</dbReference>
<comment type="subcellular location">
    <subcellularLocation>
        <location evidence="1">Cell outer membrane</location>
    </subcellularLocation>
</comment>
<keyword evidence="3" id="KW-0813">Transport</keyword>
<proteinExistence type="inferred from homology"/>